<dbReference type="PROSITE" id="PS51841">
    <property type="entry name" value="LTD"/>
    <property type="match status" value="1"/>
</dbReference>
<keyword evidence="4" id="KW-1185">Reference proteome</keyword>
<dbReference type="STRING" id="318161.Sden_2906"/>
<dbReference type="NCBIfam" id="NF033681">
    <property type="entry name" value="ExeM_NucH_DNase"/>
    <property type="match status" value="1"/>
</dbReference>
<dbReference type="InterPro" id="IPR047971">
    <property type="entry name" value="ExeM-like"/>
</dbReference>
<dbReference type="Pfam" id="PF03372">
    <property type="entry name" value="Exo_endo_phos"/>
    <property type="match status" value="1"/>
</dbReference>
<dbReference type="NCBIfam" id="TIGR03501">
    <property type="entry name" value="GlyGly_CTERM"/>
    <property type="match status" value="1"/>
</dbReference>
<dbReference type="OrthoDB" id="9800417at2"/>
<sequence length="873" mass="93382">MKMVTKLTSLSLAMAAAMPMMASAEVMITEYVEGSSNNKAIEIYNSGTATVDLTGYKLVQYRNGDTAATDMALLDGQTIGAKKLKIIKNPSAALGLAAGVDAIDGNAIYFNGSDAVALMKDGVIVDVIGAIPTPTDWGKDVTIQRKMDALSASMTFDETKWTTLPQDTFSGLGSLGAAPAPSAPVFSCKGAKIVPIYQVQGAGESSPLVPEGKYESDAEVTVRGVVTARGDSLFKGFYLQEVNGDNSPYTSDGVFVFLDAAAPDSIQPGVEVCVQGKVKEYYGLTQIDIKADKKFEVGAQGEAPAATPFYVADGETLAEALERYEGMNIELDAGSDMKVSRTFSYDYAARRNNMLASYKAPLMKPTQLYPAMSDEAIALAKVNAANQLFIESDFKAADGVVPYFPDFNAETGYIRTGDQLTNLQGVVGYSYGAYRLVATNTVVAGDFIRNNDRTDAPEVATLGDIRVASFNVLNFFNDAVGGDANPGGSNRGALTEEDMLKQRTKIVSAITAMNADIVGLMEIANNGFGEQSAIQNLLTALNAELTADEAYSFVELEAADKFEGKYFGSDAITVGMLYRAKTVSLASPAKVIITPEQHAAEGVATREKAGKVETNTGNDAYQRHSLAQTFSIQDKKLTVVVNHFKSKGSGCLEDWVSFEDKSDPADMQGKCNEFRVSAAKVLGESLKDVEGDLLVIGDLNAYGMEDPLRVLTDYDASQSDRDIVTASWTTLNGKIYEKEGTKIEKGYGLINLNTKAHGVSTYSYSYNGELGNLDHALGNASLAAKVVGIEDWHINSVESTLFEYPSKFTGDLLKSDNAFSASDHDPVIVALSYPAPVVTPEPEPKPEVVKRSGGSLGYLVLMMLAGFGLRRRS</sequence>
<dbReference type="InterPro" id="IPR020008">
    <property type="entry name" value="GlyGly_CTERM"/>
</dbReference>
<dbReference type="PANTHER" id="PTHR42834:SF1">
    <property type="entry name" value="ENDONUCLEASE_EXONUCLEASE_PHOSPHATASE FAMILY PROTEIN (AFU_ORTHOLOGUE AFUA_3G09210)"/>
    <property type="match status" value="1"/>
</dbReference>
<dbReference type="InterPro" id="IPR036415">
    <property type="entry name" value="Lamin_tail_dom_sf"/>
</dbReference>
<organism evidence="3 4">
    <name type="scientific">Shewanella denitrificans (strain OS217 / ATCC BAA-1090 / DSM 15013)</name>
    <dbReference type="NCBI Taxonomy" id="318161"/>
    <lineage>
        <taxon>Bacteria</taxon>
        <taxon>Pseudomonadati</taxon>
        <taxon>Pseudomonadota</taxon>
        <taxon>Gammaproteobacteria</taxon>
        <taxon>Alteromonadales</taxon>
        <taxon>Shewanellaceae</taxon>
        <taxon>Shewanella</taxon>
    </lineage>
</organism>
<keyword evidence="3" id="KW-0269">Exonuclease</keyword>
<accession>Q12K42</accession>
<dbReference type="CDD" id="cd04486">
    <property type="entry name" value="YhcR_OBF_like"/>
    <property type="match status" value="1"/>
</dbReference>
<dbReference type="GO" id="GO:0004519">
    <property type="term" value="F:endonuclease activity"/>
    <property type="evidence" value="ECO:0007669"/>
    <property type="project" value="UniProtKB-KW"/>
</dbReference>
<evidence type="ECO:0000313" key="3">
    <source>
        <dbReference type="EMBL" id="ABE56184.1"/>
    </source>
</evidence>
<dbReference type="PANTHER" id="PTHR42834">
    <property type="entry name" value="ENDONUCLEASE/EXONUCLEASE/PHOSPHATASE FAMILY PROTEIN (AFU_ORTHOLOGUE AFUA_3G09210)"/>
    <property type="match status" value="1"/>
</dbReference>
<dbReference type="NCBIfam" id="NF033680">
    <property type="entry name" value="exonuc_ExeM-GG"/>
    <property type="match status" value="1"/>
</dbReference>
<feature type="domain" description="LTD" evidence="2">
    <location>
        <begin position="16"/>
        <end position="132"/>
    </location>
</feature>
<dbReference type="InterPro" id="IPR036691">
    <property type="entry name" value="Endo/exonu/phosph_ase_sf"/>
</dbReference>
<dbReference type="GO" id="GO:0004527">
    <property type="term" value="F:exonuclease activity"/>
    <property type="evidence" value="ECO:0007669"/>
    <property type="project" value="UniProtKB-KW"/>
</dbReference>
<evidence type="ECO:0000256" key="1">
    <source>
        <dbReference type="SAM" id="SignalP"/>
    </source>
</evidence>
<dbReference type="AlphaFoldDB" id="Q12K42"/>
<dbReference type="SUPFAM" id="SSF56219">
    <property type="entry name" value="DNase I-like"/>
    <property type="match status" value="1"/>
</dbReference>
<feature type="signal peptide" evidence="1">
    <location>
        <begin position="1"/>
        <end position="24"/>
    </location>
</feature>
<dbReference type="RefSeq" id="WP_011497333.1">
    <property type="nucleotide sequence ID" value="NC_007954.1"/>
</dbReference>
<dbReference type="EMBL" id="CP000302">
    <property type="protein sequence ID" value="ABE56184.1"/>
    <property type="molecule type" value="Genomic_DNA"/>
</dbReference>
<dbReference type="KEGG" id="sdn:Sden_2906"/>
<name>Q12K42_SHEDO</name>
<keyword evidence="3" id="KW-0378">Hydrolase</keyword>
<dbReference type="eggNOG" id="COG2374">
    <property type="taxonomic scope" value="Bacteria"/>
</dbReference>
<feature type="chain" id="PRO_5004181604" evidence="1">
    <location>
        <begin position="25"/>
        <end position="873"/>
    </location>
</feature>
<evidence type="ECO:0000259" key="2">
    <source>
        <dbReference type="PROSITE" id="PS51841"/>
    </source>
</evidence>
<dbReference type="InterPro" id="IPR005135">
    <property type="entry name" value="Endo/exonuclease/phosphatase"/>
</dbReference>
<dbReference type="Gene3D" id="3.60.10.10">
    <property type="entry name" value="Endonuclease/exonuclease/phosphatase"/>
    <property type="match status" value="1"/>
</dbReference>
<dbReference type="InterPro" id="IPR001322">
    <property type="entry name" value="Lamin_tail_dom"/>
</dbReference>
<gene>
    <name evidence="3" type="ordered locus">Sden_2906</name>
</gene>
<dbReference type="HOGENOM" id="CLU_006338_0_1_6"/>
<dbReference type="Proteomes" id="UP000001982">
    <property type="component" value="Chromosome"/>
</dbReference>
<reference evidence="3 4" key="1">
    <citation type="submission" date="2006-03" db="EMBL/GenBank/DDBJ databases">
        <title>Complete sequence of Shewanella denitrificans OS217.</title>
        <authorList>
            <consortium name="US DOE Joint Genome Institute"/>
            <person name="Copeland A."/>
            <person name="Lucas S."/>
            <person name="Lapidus A."/>
            <person name="Barry K."/>
            <person name="Detter J.C."/>
            <person name="Glavina del Rio T."/>
            <person name="Hammon N."/>
            <person name="Israni S."/>
            <person name="Dalin E."/>
            <person name="Tice H."/>
            <person name="Pitluck S."/>
            <person name="Brettin T."/>
            <person name="Bruce D."/>
            <person name="Han C."/>
            <person name="Tapia R."/>
            <person name="Gilna P."/>
            <person name="Kiss H."/>
            <person name="Schmutz J."/>
            <person name="Larimer F."/>
            <person name="Land M."/>
            <person name="Hauser L."/>
            <person name="Kyrpides N."/>
            <person name="Lykidis A."/>
            <person name="Richardson P."/>
        </authorList>
    </citation>
    <scope>NUCLEOTIDE SEQUENCE [LARGE SCALE GENOMIC DNA]</scope>
    <source>
        <strain evidence="4">OS217 / ATCC BAA-1090 / DSM 15013</strain>
    </source>
</reference>
<proteinExistence type="predicted"/>
<keyword evidence="1" id="KW-0732">Signal</keyword>
<dbReference type="SUPFAM" id="SSF74853">
    <property type="entry name" value="Lamin A/C globular tail domain"/>
    <property type="match status" value="1"/>
</dbReference>
<protein>
    <submittedName>
        <fullName evidence="3">Endonuclease/exonuclease/phosphatase</fullName>
    </submittedName>
</protein>
<keyword evidence="3" id="KW-0255">Endonuclease</keyword>
<keyword evidence="3" id="KW-0540">Nuclease</keyword>
<evidence type="ECO:0000313" key="4">
    <source>
        <dbReference type="Proteomes" id="UP000001982"/>
    </source>
</evidence>
<dbReference type="Pfam" id="PF00932">
    <property type="entry name" value="LTD"/>
    <property type="match status" value="1"/>
</dbReference>